<keyword evidence="2" id="KW-1185">Reference proteome</keyword>
<proteinExistence type="predicted"/>
<dbReference type="EMBL" id="UZAK01039779">
    <property type="protein sequence ID" value="VDP63543.1"/>
    <property type="molecule type" value="Genomic_DNA"/>
</dbReference>
<gene>
    <name evidence="1" type="ORF">SCUD_LOCUS17425</name>
</gene>
<accession>A0A183KQT9</accession>
<dbReference type="AlphaFoldDB" id="A0A183KQT9"/>
<organism evidence="3">
    <name type="scientific">Schistosoma curassoni</name>
    <dbReference type="NCBI Taxonomy" id="6186"/>
    <lineage>
        <taxon>Eukaryota</taxon>
        <taxon>Metazoa</taxon>
        <taxon>Spiralia</taxon>
        <taxon>Lophotrochozoa</taxon>
        <taxon>Platyhelminthes</taxon>
        <taxon>Trematoda</taxon>
        <taxon>Digenea</taxon>
        <taxon>Strigeidida</taxon>
        <taxon>Schistosomatoidea</taxon>
        <taxon>Schistosomatidae</taxon>
        <taxon>Schistosoma</taxon>
    </lineage>
</organism>
<reference evidence="3" key="1">
    <citation type="submission" date="2016-06" db="UniProtKB">
        <authorList>
            <consortium name="WormBaseParasite"/>
        </authorList>
    </citation>
    <scope>IDENTIFICATION</scope>
</reference>
<evidence type="ECO:0000313" key="1">
    <source>
        <dbReference type="EMBL" id="VDP63543.1"/>
    </source>
</evidence>
<evidence type="ECO:0000313" key="2">
    <source>
        <dbReference type="Proteomes" id="UP000279833"/>
    </source>
</evidence>
<protein>
    <submittedName>
        <fullName evidence="1 3">Uncharacterized protein</fullName>
    </submittedName>
</protein>
<dbReference type="Proteomes" id="UP000279833">
    <property type="component" value="Unassembled WGS sequence"/>
</dbReference>
<name>A0A183KQT9_9TREM</name>
<evidence type="ECO:0000313" key="3">
    <source>
        <dbReference type="WBParaSite" id="SCUD_0001742701-mRNA-1"/>
    </source>
</evidence>
<dbReference type="WBParaSite" id="SCUD_0001742701-mRNA-1">
    <property type="protein sequence ID" value="SCUD_0001742701-mRNA-1"/>
    <property type="gene ID" value="SCUD_0001742701"/>
</dbReference>
<reference evidence="1 2" key="2">
    <citation type="submission" date="2018-11" db="EMBL/GenBank/DDBJ databases">
        <authorList>
            <consortium name="Pathogen Informatics"/>
        </authorList>
    </citation>
    <scope>NUCLEOTIDE SEQUENCE [LARGE SCALE GENOMIC DNA]</scope>
    <source>
        <strain evidence="1">Dakar</strain>
        <strain evidence="2">Dakar, Senegal</strain>
    </source>
</reference>
<sequence length="56" mass="6700">MMQSIQYFINFRAALVFSKLRFYQGFQSSSFHSSINRFFLMPKFRSFIQISNTVTC</sequence>